<dbReference type="InterPro" id="IPR004089">
    <property type="entry name" value="MCPsignal_dom"/>
</dbReference>
<dbReference type="STRING" id="104623.Ser39006_02967"/>
<evidence type="ECO:0000256" key="3">
    <source>
        <dbReference type="ARBA" id="ARBA00022481"/>
    </source>
</evidence>
<dbReference type="GO" id="GO:0007165">
    <property type="term" value="P:signal transduction"/>
    <property type="evidence" value="ECO:0007669"/>
    <property type="project" value="UniProtKB-KW"/>
</dbReference>
<keyword evidence="17" id="KW-1185">Reference proteome</keyword>
<dbReference type="InterPro" id="IPR000014">
    <property type="entry name" value="PAS"/>
</dbReference>
<keyword evidence="4" id="KW-0145">Chemotaxis</keyword>
<evidence type="ECO:0000256" key="1">
    <source>
        <dbReference type="ARBA" id="ARBA00004429"/>
    </source>
</evidence>
<dbReference type="PROSITE" id="PS50192">
    <property type="entry name" value="T_SNARE"/>
    <property type="match status" value="1"/>
</dbReference>
<keyword evidence="7 11" id="KW-1133">Transmembrane helix</keyword>
<reference evidence="16" key="4">
    <citation type="submission" date="2017-11" db="EMBL/GenBank/DDBJ databases">
        <title>Complete genome sequence of Serratia sp. ATCC 39006.</title>
        <authorList>
            <person name="Hampton H.G."/>
            <person name="Jackson S.A."/>
            <person name="Jauregui R."/>
            <person name="Poulter G.T.M."/>
            <person name="Salmond G.P.C."/>
            <person name="Fineran P.C."/>
        </authorList>
    </citation>
    <scope>NUCLEOTIDE SEQUENCE</scope>
    <source>
        <strain evidence="16">ATCC 39006</strain>
    </source>
</reference>
<evidence type="ECO:0000313" key="17">
    <source>
        <dbReference type="Proteomes" id="UP000017700"/>
    </source>
</evidence>
<dbReference type="CDD" id="cd00130">
    <property type="entry name" value="PAS"/>
    <property type="match status" value="1"/>
</dbReference>
<dbReference type="CDD" id="cd06225">
    <property type="entry name" value="HAMP"/>
    <property type="match status" value="1"/>
</dbReference>
<evidence type="ECO:0000256" key="7">
    <source>
        <dbReference type="ARBA" id="ARBA00022989"/>
    </source>
</evidence>
<protein>
    <submittedName>
        <fullName evidence="16">Chemotaxis protein</fullName>
    </submittedName>
</protein>
<dbReference type="AlphaFoldDB" id="A0A2I5T7J5"/>
<dbReference type="SUPFAM" id="SSF58104">
    <property type="entry name" value="Methyl-accepting chemotaxis protein (MCP) signaling domain"/>
    <property type="match status" value="1"/>
</dbReference>
<evidence type="ECO:0000313" key="16">
    <source>
        <dbReference type="EMBL" id="AUH04880.1"/>
    </source>
</evidence>
<evidence type="ECO:0000313" key="15">
    <source>
        <dbReference type="EMBL" id="AUH00559.1"/>
    </source>
</evidence>
<dbReference type="SMART" id="SM00283">
    <property type="entry name" value="MA"/>
    <property type="match status" value="1"/>
</dbReference>
<evidence type="ECO:0000256" key="6">
    <source>
        <dbReference type="ARBA" id="ARBA00022692"/>
    </source>
</evidence>
<sequence length="517" mass="57331">MRKNFPVSDIQYVLDEKTKLMSVTTPDSHITYANRDFIKASGYDFAEIIDQPHNIVRHPDMPPAAFADMWSTLKSGKIWTAIVKNRRKNGDYYWVKASTTPLIKNGNIAGYMSVRTTPLAHEIKEADSLYKNINEEKLKTRELYQGLLIYKGSLKLLSLFKIIPVRWRIRVYFIIFLLLALGLLIYVFPANIVTLLFALFLFIGALVTSELLVQHLARPLESILKQAIKAASGQADLKFELKRVDEVGMLLRAVNQSGMNFRTFVDDVSGQLAELRTACAEIAKGNNMLSQRCQETAENLQNTASSMEEITVTIKSNASATQLAENFAQEANQAAGAGEEAVQEVAQTMKTLIHSSHEINNIIGVLNNLSFRTNILALNAAVEAAHAGEMGKSFAIVAGEVRMLAERSASSARDIASIIQLTIDNINSGDRMVEHTSKSMSHIHHQVQQVNELVKQITHATQEQSIGMSQINDAVNNIDDATRQNTTLASHASTEIERLQSQITTMAEAVSVFSNTH</sequence>
<dbReference type="OrthoDB" id="9812260at2"/>
<dbReference type="GO" id="GO:0005886">
    <property type="term" value="C:plasma membrane"/>
    <property type="evidence" value="ECO:0007669"/>
    <property type="project" value="UniProtKB-SubCell"/>
</dbReference>
<dbReference type="KEGG" id="serq:CWC46_12510"/>
<keyword evidence="6 11" id="KW-0812">Transmembrane</keyword>
<evidence type="ECO:0000256" key="9">
    <source>
        <dbReference type="ARBA" id="ARBA00029447"/>
    </source>
</evidence>
<name>A0A2I5T7J5_SERS3</name>
<dbReference type="InterPro" id="IPR000727">
    <property type="entry name" value="T_SNARE_dom"/>
</dbReference>
<evidence type="ECO:0000256" key="2">
    <source>
        <dbReference type="ARBA" id="ARBA00022475"/>
    </source>
</evidence>
<dbReference type="InterPro" id="IPR003660">
    <property type="entry name" value="HAMP_dom"/>
</dbReference>
<feature type="domain" description="T-SNARE coiled-coil homology" evidence="13">
    <location>
        <begin position="430"/>
        <end position="492"/>
    </location>
</feature>
<dbReference type="PANTHER" id="PTHR43531:SF7">
    <property type="entry name" value="AEROTAXIS RECEPTOR"/>
    <property type="match status" value="1"/>
</dbReference>
<keyword evidence="10" id="KW-0807">Transducer</keyword>
<feature type="domain" description="Methyl-accepting transducer" evidence="12">
    <location>
        <begin position="271"/>
        <end position="500"/>
    </location>
</feature>
<feature type="transmembrane region" description="Helical" evidence="11">
    <location>
        <begin position="169"/>
        <end position="188"/>
    </location>
</feature>
<dbReference type="Pfam" id="PF08447">
    <property type="entry name" value="PAS_3"/>
    <property type="match status" value="1"/>
</dbReference>
<reference evidence="16" key="2">
    <citation type="submission" date="2013-09" db="EMBL/GenBank/DDBJ databases">
        <authorList>
            <person name="Wang G."/>
            <person name="Yang Y."/>
            <person name="Su Y."/>
        </authorList>
    </citation>
    <scope>NUCLEOTIDE SEQUENCE</scope>
    <source>
        <strain evidence="16">ATCC 39006</strain>
    </source>
</reference>
<keyword evidence="5" id="KW-0997">Cell inner membrane</keyword>
<dbReference type="InterPro" id="IPR013655">
    <property type="entry name" value="PAS_fold_3"/>
</dbReference>
<evidence type="ECO:0000256" key="4">
    <source>
        <dbReference type="ARBA" id="ARBA00022500"/>
    </source>
</evidence>
<dbReference type="CDD" id="cd11386">
    <property type="entry name" value="MCP_signal"/>
    <property type="match status" value="1"/>
</dbReference>
<keyword evidence="3" id="KW-0488">Methylation</keyword>
<reference evidence="15 18" key="3">
    <citation type="submission" date="2017-11" db="EMBL/GenBank/DDBJ databases">
        <title>Complete genome sequence of Serratia sp. ATCC 39006 LacA.</title>
        <authorList>
            <person name="Hampton H.G."/>
            <person name="Jackson S.A."/>
            <person name="Jauregui R."/>
            <person name="Poulter G.T.M."/>
            <person name="Salmond G.P.C."/>
            <person name="Fineran P.C."/>
        </authorList>
    </citation>
    <scope>NUCLEOTIDE SEQUENCE [LARGE SCALE GENOMIC DNA]</scope>
    <source>
        <strain evidence="15 18">ATCC 39006</strain>
    </source>
</reference>
<dbReference type="Gene3D" id="1.10.287.950">
    <property type="entry name" value="Methyl-accepting chemotaxis protein"/>
    <property type="match status" value="1"/>
</dbReference>
<dbReference type="SUPFAM" id="SSF55785">
    <property type="entry name" value="PYP-like sensor domain (PAS domain)"/>
    <property type="match status" value="1"/>
</dbReference>
<evidence type="ECO:0000313" key="18">
    <source>
        <dbReference type="Proteomes" id="UP000233778"/>
    </source>
</evidence>
<dbReference type="InterPro" id="IPR051310">
    <property type="entry name" value="MCP_chemotaxis"/>
</dbReference>
<dbReference type="GO" id="GO:0006935">
    <property type="term" value="P:chemotaxis"/>
    <property type="evidence" value="ECO:0007669"/>
    <property type="project" value="UniProtKB-KW"/>
</dbReference>
<feature type="transmembrane region" description="Helical" evidence="11">
    <location>
        <begin position="194"/>
        <end position="213"/>
    </location>
</feature>
<proteinExistence type="inferred from homology"/>
<dbReference type="Proteomes" id="UP000017700">
    <property type="component" value="Chromosome"/>
</dbReference>
<keyword evidence="2" id="KW-1003">Cell membrane</keyword>
<dbReference type="PROSITE" id="PS50885">
    <property type="entry name" value="HAMP"/>
    <property type="match status" value="1"/>
</dbReference>
<dbReference type="NCBIfam" id="TIGR00229">
    <property type="entry name" value="sensory_box"/>
    <property type="match status" value="1"/>
</dbReference>
<dbReference type="KEGG" id="sera:Ser39006_012515"/>
<evidence type="ECO:0000256" key="10">
    <source>
        <dbReference type="PROSITE-ProRule" id="PRU00284"/>
    </source>
</evidence>
<accession>A0A2I5T7J5</accession>
<reference evidence="16 17" key="1">
    <citation type="journal article" date="2013" name="Genome Announc.">
        <title>Draft genome sequence of Serratia sp. strain ATCC 39006, a model bacterium for analysis of the biosynthesis and regulation of prodigiosin, a carbapenem, and gas vesicles.</title>
        <authorList>
            <person name="Fineran P.C."/>
            <person name="Iglesias Cans M.C."/>
            <person name="Ramsay J.P."/>
            <person name="Wilf N.M."/>
            <person name="Cossyleon D."/>
            <person name="McNeil M.B."/>
            <person name="Williamson N.R."/>
            <person name="Monson R.E."/>
            <person name="Becher S.A."/>
            <person name="Stanton J.A."/>
            <person name="Brugger K."/>
            <person name="Brown S.D."/>
            <person name="Salmond G.P."/>
        </authorList>
    </citation>
    <scope>NUCLEOTIDE SEQUENCE [LARGE SCALE GENOMIC DNA]</scope>
    <source>
        <strain evidence="16">ATCC 39006</strain>
        <strain evidence="17">ATCC 39006 / SC 11482</strain>
    </source>
</reference>
<evidence type="ECO:0000256" key="5">
    <source>
        <dbReference type="ARBA" id="ARBA00022519"/>
    </source>
</evidence>
<evidence type="ECO:0000256" key="11">
    <source>
        <dbReference type="SAM" id="Phobius"/>
    </source>
</evidence>
<dbReference type="GO" id="GO:0004888">
    <property type="term" value="F:transmembrane signaling receptor activity"/>
    <property type="evidence" value="ECO:0007669"/>
    <property type="project" value="TreeGrafter"/>
</dbReference>
<dbReference type="PROSITE" id="PS50111">
    <property type="entry name" value="CHEMOTAXIS_TRANSDUC_2"/>
    <property type="match status" value="1"/>
</dbReference>
<evidence type="ECO:0000259" key="13">
    <source>
        <dbReference type="PROSITE" id="PS50192"/>
    </source>
</evidence>
<evidence type="ECO:0000259" key="12">
    <source>
        <dbReference type="PROSITE" id="PS50111"/>
    </source>
</evidence>
<dbReference type="Pfam" id="PF00015">
    <property type="entry name" value="MCPsignal"/>
    <property type="match status" value="1"/>
</dbReference>
<dbReference type="PANTHER" id="PTHR43531">
    <property type="entry name" value="PROTEIN ICFG"/>
    <property type="match status" value="1"/>
</dbReference>
<dbReference type="InterPro" id="IPR035965">
    <property type="entry name" value="PAS-like_dom_sf"/>
</dbReference>
<dbReference type="EMBL" id="CP025085">
    <property type="protein sequence ID" value="AUH00559.1"/>
    <property type="molecule type" value="Genomic_DNA"/>
</dbReference>
<dbReference type="RefSeq" id="WP_021016230.1">
    <property type="nucleotide sequence ID" value="NZ_CP025084.1"/>
</dbReference>
<evidence type="ECO:0000259" key="14">
    <source>
        <dbReference type="PROSITE" id="PS50885"/>
    </source>
</evidence>
<evidence type="ECO:0000256" key="8">
    <source>
        <dbReference type="ARBA" id="ARBA00023136"/>
    </source>
</evidence>
<dbReference type="Pfam" id="PF00672">
    <property type="entry name" value="HAMP"/>
    <property type="match status" value="1"/>
</dbReference>
<dbReference type="Gene3D" id="3.30.450.20">
    <property type="entry name" value="PAS domain"/>
    <property type="match status" value="1"/>
</dbReference>
<gene>
    <name evidence="15" type="ORF">CWC46_12510</name>
    <name evidence="16" type="ORF">Ser39006_012515</name>
</gene>
<comment type="similarity">
    <text evidence="9">Belongs to the methyl-accepting chemotaxis (MCP) protein family.</text>
</comment>
<comment type="subcellular location">
    <subcellularLocation>
        <location evidence="1">Cell inner membrane</location>
        <topology evidence="1">Multi-pass membrane protein</topology>
    </subcellularLocation>
</comment>
<keyword evidence="8 11" id="KW-0472">Membrane</keyword>
<dbReference type="FunFam" id="3.30.450.20:FF:000046">
    <property type="entry name" value="Aerotaxis sensor receptor"/>
    <property type="match status" value="1"/>
</dbReference>
<feature type="domain" description="HAMP" evidence="14">
    <location>
        <begin position="214"/>
        <end position="266"/>
    </location>
</feature>
<dbReference type="EMBL" id="CP025084">
    <property type="protein sequence ID" value="AUH04880.1"/>
    <property type="molecule type" value="Genomic_DNA"/>
</dbReference>
<organism evidence="16 17">
    <name type="scientific">Serratia sp. (strain ATCC 39006)</name>
    <name type="common">Prodigiosinella confusarubida</name>
    <dbReference type="NCBI Taxonomy" id="104623"/>
    <lineage>
        <taxon>Bacteria</taxon>
        <taxon>Pseudomonadati</taxon>
        <taxon>Pseudomonadota</taxon>
        <taxon>Gammaproteobacteria</taxon>
        <taxon>Enterobacterales</taxon>
        <taxon>Pectobacteriaceae</taxon>
        <taxon>Prodigiosinella</taxon>
    </lineage>
</organism>
<dbReference type="Proteomes" id="UP000233778">
    <property type="component" value="Chromosome"/>
</dbReference>